<gene>
    <name evidence="1" type="ORF">TNCT_62651</name>
</gene>
<name>A0A8X6G9P5_TRICU</name>
<evidence type="ECO:0000313" key="1">
    <source>
        <dbReference type="EMBL" id="GFQ99367.1"/>
    </source>
</evidence>
<dbReference type="AlphaFoldDB" id="A0A8X6G9P5"/>
<evidence type="ECO:0000313" key="2">
    <source>
        <dbReference type="Proteomes" id="UP000887116"/>
    </source>
</evidence>
<dbReference type="EMBL" id="BMAO01015101">
    <property type="protein sequence ID" value="GFQ99367.1"/>
    <property type="molecule type" value="Genomic_DNA"/>
</dbReference>
<dbReference type="Proteomes" id="UP000887116">
    <property type="component" value="Unassembled WGS sequence"/>
</dbReference>
<reference evidence="1" key="1">
    <citation type="submission" date="2020-07" db="EMBL/GenBank/DDBJ databases">
        <title>Multicomponent nature underlies the extraordinary mechanical properties of spider dragline silk.</title>
        <authorList>
            <person name="Kono N."/>
            <person name="Nakamura H."/>
            <person name="Mori M."/>
            <person name="Yoshida Y."/>
            <person name="Ohtoshi R."/>
            <person name="Malay A.D."/>
            <person name="Moran D.A.P."/>
            <person name="Tomita M."/>
            <person name="Numata K."/>
            <person name="Arakawa K."/>
        </authorList>
    </citation>
    <scope>NUCLEOTIDE SEQUENCE</scope>
</reference>
<accession>A0A8X6G9P5</accession>
<keyword evidence="2" id="KW-1185">Reference proteome</keyword>
<sequence length="119" mass="13535">MRFLPRYAVASLLFHGLIRKTVRREACVLHFSRREACVLHFSSKNASFRYLLKLVTHFVNLVRSDDGMSICTQSGCQLCARTLTSVPGMLIDNYRPLFASVILFKFSSSHSFESHSCTV</sequence>
<organism evidence="1 2">
    <name type="scientific">Trichonephila clavata</name>
    <name type="common">Joro spider</name>
    <name type="synonym">Nephila clavata</name>
    <dbReference type="NCBI Taxonomy" id="2740835"/>
    <lineage>
        <taxon>Eukaryota</taxon>
        <taxon>Metazoa</taxon>
        <taxon>Ecdysozoa</taxon>
        <taxon>Arthropoda</taxon>
        <taxon>Chelicerata</taxon>
        <taxon>Arachnida</taxon>
        <taxon>Araneae</taxon>
        <taxon>Araneomorphae</taxon>
        <taxon>Entelegynae</taxon>
        <taxon>Araneoidea</taxon>
        <taxon>Nephilidae</taxon>
        <taxon>Trichonephila</taxon>
    </lineage>
</organism>
<protein>
    <submittedName>
        <fullName evidence="1">Uncharacterized protein</fullName>
    </submittedName>
</protein>
<comment type="caution">
    <text evidence="1">The sequence shown here is derived from an EMBL/GenBank/DDBJ whole genome shotgun (WGS) entry which is preliminary data.</text>
</comment>
<proteinExistence type="predicted"/>